<organism evidence="1 2">
    <name type="scientific">Lophiostoma macrostomum CBS 122681</name>
    <dbReference type="NCBI Taxonomy" id="1314788"/>
    <lineage>
        <taxon>Eukaryota</taxon>
        <taxon>Fungi</taxon>
        <taxon>Dikarya</taxon>
        <taxon>Ascomycota</taxon>
        <taxon>Pezizomycotina</taxon>
        <taxon>Dothideomycetes</taxon>
        <taxon>Pleosporomycetidae</taxon>
        <taxon>Pleosporales</taxon>
        <taxon>Lophiostomataceae</taxon>
        <taxon>Lophiostoma</taxon>
    </lineage>
</organism>
<proteinExistence type="predicted"/>
<evidence type="ECO:0000313" key="2">
    <source>
        <dbReference type="Proteomes" id="UP000799324"/>
    </source>
</evidence>
<protein>
    <submittedName>
        <fullName evidence="1">Uncharacterized protein</fullName>
    </submittedName>
</protein>
<gene>
    <name evidence="1" type="ORF">K491DRAFT_690865</name>
</gene>
<sequence length="75" mass="8527">MSEFYQILRLSKTQHDVAQYWPRSGRSCGHFKRLAQVAALFKCGAFPQLFSLIETACPCHDAPQEPFQYSQSCLG</sequence>
<evidence type="ECO:0000313" key="1">
    <source>
        <dbReference type="EMBL" id="KAF2657628.1"/>
    </source>
</evidence>
<keyword evidence="2" id="KW-1185">Reference proteome</keyword>
<reference evidence="1" key="1">
    <citation type="journal article" date="2020" name="Stud. Mycol.">
        <title>101 Dothideomycetes genomes: a test case for predicting lifestyles and emergence of pathogens.</title>
        <authorList>
            <person name="Haridas S."/>
            <person name="Albert R."/>
            <person name="Binder M."/>
            <person name="Bloem J."/>
            <person name="Labutti K."/>
            <person name="Salamov A."/>
            <person name="Andreopoulos B."/>
            <person name="Baker S."/>
            <person name="Barry K."/>
            <person name="Bills G."/>
            <person name="Bluhm B."/>
            <person name="Cannon C."/>
            <person name="Castanera R."/>
            <person name="Culley D."/>
            <person name="Daum C."/>
            <person name="Ezra D."/>
            <person name="Gonzalez J."/>
            <person name="Henrissat B."/>
            <person name="Kuo A."/>
            <person name="Liang C."/>
            <person name="Lipzen A."/>
            <person name="Lutzoni F."/>
            <person name="Magnuson J."/>
            <person name="Mondo S."/>
            <person name="Nolan M."/>
            <person name="Ohm R."/>
            <person name="Pangilinan J."/>
            <person name="Park H.-J."/>
            <person name="Ramirez L."/>
            <person name="Alfaro M."/>
            <person name="Sun H."/>
            <person name="Tritt A."/>
            <person name="Yoshinaga Y."/>
            <person name="Zwiers L.-H."/>
            <person name="Turgeon B."/>
            <person name="Goodwin S."/>
            <person name="Spatafora J."/>
            <person name="Crous P."/>
            <person name="Grigoriev I."/>
        </authorList>
    </citation>
    <scope>NUCLEOTIDE SEQUENCE</scope>
    <source>
        <strain evidence="1">CBS 122681</strain>
    </source>
</reference>
<dbReference type="EMBL" id="MU004323">
    <property type="protein sequence ID" value="KAF2657628.1"/>
    <property type="molecule type" value="Genomic_DNA"/>
</dbReference>
<dbReference type="Proteomes" id="UP000799324">
    <property type="component" value="Unassembled WGS sequence"/>
</dbReference>
<name>A0A6A6TF70_9PLEO</name>
<dbReference type="AlphaFoldDB" id="A0A6A6TF70"/>
<accession>A0A6A6TF70</accession>